<evidence type="ECO:0000313" key="9">
    <source>
        <dbReference type="Proteomes" id="UP000225706"/>
    </source>
</evidence>
<dbReference type="Proteomes" id="UP000225706">
    <property type="component" value="Unassembled WGS sequence"/>
</dbReference>
<dbReference type="InterPro" id="IPR027417">
    <property type="entry name" value="P-loop_NTPase"/>
</dbReference>
<proteinExistence type="inferred from homology"/>
<dbReference type="EMBL" id="LSMT01000068">
    <property type="protein sequence ID" value="PFX29252.1"/>
    <property type="molecule type" value="Genomic_DNA"/>
</dbReference>
<evidence type="ECO:0000256" key="2">
    <source>
        <dbReference type="ARBA" id="ARBA00013262"/>
    </source>
</evidence>
<dbReference type="GO" id="GO:0005794">
    <property type="term" value="C:Golgi apparatus"/>
    <property type="evidence" value="ECO:0007669"/>
    <property type="project" value="TreeGrafter"/>
</dbReference>
<dbReference type="PANTHER" id="PTHR12788:SF8">
    <property type="entry name" value="PROTEIN-TYROSINE SULFOTRANSFERASE"/>
    <property type="match status" value="1"/>
</dbReference>
<feature type="region of interest" description="Disordered" evidence="6">
    <location>
        <begin position="63"/>
        <end position="91"/>
    </location>
</feature>
<protein>
    <recommendedName>
        <fullName evidence="2 5">Protein-tyrosine sulfotransferase</fullName>
        <ecNumber evidence="2 5">2.8.2.20</ecNumber>
    </recommendedName>
</protein>
<sequence>MPSSKAVRGVLLGTVIGLALAGLFIVWSGKDTYIKYESGHLGSYVNGKLLWFGDRDITSLKTSTENDKDERKELETQRTTGETESDDQEPVSTEDLYKAYGHVNTIVFFIGYPRSRHSLLGSLLDAHPHMVVSDEKMAFTIWKRRSDSFIKSSIYKFYDIMFKASERSAAQGKRSRAFEGNVTNKSSRYGYLVPNQWQGRFDQYIEVIGDKAGASTAQAMLKDDAIDAVHLLEKAAAAKVKFIHVVRNPFDNIATMVIQHKTVKGRDGEHHKQIDAPEILEDKIDSYFKWAKGSNIAREALPGSVLDIPSIDVVLRPAEVLIKICKFLEIICTEKYLHDCADTVDSTPSITRNYIKWTAKQKDTVYREMNRFSFLQGYSFDKTV</sequence>
<feature type="transmembrane region" description="Helical" evidence="7">
    <location>
        <begin position="6"/>
        <end position="27"/>
    </location>
</feature>
<organism evidence="8 9">
    <name type="scientific">Stylophora pistillata</name>
    <name type="common">Smooth cauliflower coral</name>
    <dbReference type="NCBI Taxonomy" id="50429"/>
    <lineage>
        <taxon>Eukaryota</taxon>
        <taxon>Metazoa</taxon>
        <taxon>Cnidaria</taxon>
        <taxon>Anthozoa</taxon>
        <taxon>Hexacorallia</taxon>
        <taxon>Scleractinia</taxon>
        <taxon>Astrocoeniina</taxon>
        <taxon>Pocilloporidae</taxon>
        <taxon>Stylophora</taxon>
    </lineage>
</organism>
<gene>
    <name evidence="8" type="ORF">AWC38_SpisGene5963</name>
</gene>
<feature type="compositionally biased region" description="Basic and acidic residues" evidence="6">
    <location>
        <begin position="63"/>
        <end position="76"/>
    </location>
</feature>
<keyword evidence="7" id="KW-0812">Transmembrane</keyword>
<dbReference type="PANTHER" id="PTHR12788">
    <property type="entry name" value="PROTEIN-TYROSINE SULFOTRANSFERASE 2"/>
    <property type="match status" value="1"/>
</dbReference>
<evidence type="ECO:0000256" key="1">
    <source>
        <dbReference type="ARBA" id="ARBA00009988"/>
    </source>
</evidence>
<dbReference type="Pfam" id="PF13469">
    <property type="entry name" value="Sulfotransfer_3"/>
    <property type="match status" value="1"/>
</dbReference>
<dbReference type="EC" id="2.8.2.20" evidence="2 5"/>
<dbReference type="GO" id="GO:0008476">
    <property type="term" value="F:protein-tyrosine sulfotransferase activity"/>
    <property type="evidence" value="ECO:0007669"/>
    <property type="project" value="UniProtKB-EC"/>
</dbReference>
<comment type="similarity">
    <text evidence="1 5">Belongs to the protein sulfotransferase family.</text>
</comment>
<keyword evidence="9" id="KW-1185">Reference proteome</keyword>
<keyword evidence="3 5" id="KW-0808">Transferase</keyword>
<dbReference type="Gene3D" id="3.40.50.300">
    <property type="entry name" value="P-loop containing nucleotide triphosphate hydrolases"/>
    <property type="match status" value="1"/>
</dbReference>
<keyword evidence="7" id="KW-0472">Membrane</keyword>
<comment type="catalytic activity">
    <reaction evidence="4 5">
        <text>L-tyrosyl-[protein] + 3'-phosphoadenylyl sulfate = O-sulfo-L-tyrosine-[protein] + adenosine 3',5'-bisphosphate + H(+)</text>
        <dbReference type="Rhea" id="RHEA:16801"/>
        <dbReference type="Rhea" id="RHEA-COMP:10136"/>
        <dbReference type="Rhea" id="RHEA-COMP:11688"/>
        <dbReference type="ChEBI" id="CHEBI:15378"/>
        <dbReference type="ChEBI" id="CHEBI:46858"/>
        <dbReference type="ChEBI" id="CHEBI:58339"/>
        <dbReference type="ChEBI" id="CHEBI:58343"/>
        <dbReference type="ChEBI" id="CHEBI:65286"/>
        <dbReference type="EC" id="2.8.2.20"/>
    </reaction>
</comment>
<keyword evidence="7" id="KW-1133">Transmembrane helix</keyword>
<comment type="caution">
    <text evidence="8">The sequence shown here is derived from an EMBL/GenBank/DDBJ whole genome shotgun (WGS) entry which is preliminary data.</text>
</comment>
<evidence type="ECO:0000256" key="6">
    <source>
        <dbReference type="SAM" id="MobiDB-lite"/>
    </source>
</evidence>
<evidence type="ECO:0000256" key="4">
    <source>
        <dbReference type="ARBA" id="ARBA00048460"/>
    </source>
</evidence>
<name>A0A2B4SL89_STYPI</name>
<evidence type="ECO:0000256" key="3">
    <source>
        <dbReference type="ARBA" id="ARBA00022679"/>
    </source>
</evidence>
<dbReference type="InterPro" id="IPR026634">
    <property type="entry name" value="TPST-like"/>
</dbReference>
<dbReference type="AlphaFoldDB" id="A0A2B4SL89"/>
<dbReference type="OrthoDB" id="6020239at2759"/>
<evidence type="ECO:0000256" key="5">
    <source>
        <dbReference type="RuleBase" id="RU365018"/>
    </source>
</evidence>
<reference evidence="9" key="1">
    <citation type="journal article" date="2017" name="bioRxiv">
        <title>Comparative analysis of the genomes of Stylophora pistillata and Acropora digitifera provides evidence for extensive differences between species of corals.</title>
        <authorList>
            <person name="Voolstra C.R."/>
            <person name="Li Y."/>
            <person name="Liew Y.J."/>
            <person name="Baumgarten S."/>
            <person name="Zoccola D."/>
            <person name="Flot J.-F."/>
            <person name="Tambutte S."/>
            <person name="Allemand D."/>
            <person name="Aranda M."/>
        </authorList>
    </citation>
    <scope>NUCLEOTIDE SEQUENCE [LARGE SCALE GENOMIC DNA]</scope>
</reference>
<evidence type="ECO:0000256" key="7">
    <source>
        <dbReference type="SAM" id="Phobius"/>
    </source>
</evidence>
<dbReference type="SUPFAM" id="SSF52540">
    <property type="entry name" value="P-loop containing nucleoside triphosphate hydrolases"/>
    <property type="match status" value="1"/>
</dbReference>
<accession>A0A2B4SL89</accession>
<comment type="function">
    <text evidence="5">Catalyzes the O-sulfation of tyrosine residues within acidic motifs of polypeptides, using 3'-phosphoadenylyl sulfate (PAPS) as cosubstrate.</text>
</comment>
<evidence type="ECO:0000313" key="8">
    <source>
        <dbReference type="EMBL" id="PFX29252.1"/>
    </source>
</evidence>